<evidence type="ECO:0000313" key="3">
    <source>
        <dbReference type="Proteomes" id="UP000019763"/>
    </source>
</evidence>
<protein>
    <recommendedName>
        <fullName evidence="4">Serine/threonine protein phosphatase 2A regulatory subunit</fullName>
    </recommendedName>
</protein>
<dbReference type="GO" id="GO:0019888">
    <property type="term" value="F:protein phosphatase regulator activity"/>
    <property type="evidence" value="ECO:0007669"/>
    <property type="project" value="InterPro"/>
</dbReference>
<sequence length="516" mass="57723">MSSREHAAVAESVVTGPVAESVGTSALGSSTLGPSSATGRMGPSVVALPGPQSGKLDRQVFDGGGKGLFRALSSPSEFSALPALKEVSGLEAWKLFRVKVNLCGSVVFNFGECIMRPRGVMLCTSYPVVYELYNQEIQAKHATLQEVLQFIGDNRQAGASLDAVAEEVVHMAANNIFRPLPPTSSAAVAAAALQTLVEDDLDCALDPVYVAGWLHLQLVYEIFLTLIVSPCLGSKTSKRLVDQNFMLRLLALFSSEDVREREYLKTITHRLYGKVTLMRSFIRKSIENIFVLYIEDHFVKSGVSELLEILGSIINGFAQPLKDEHLQFLHRCMIPLHKAKNVIAFHQQLSYCMVQYVEKDCRLATPIILGILKYWPISNTPKEVLFINEIEDILDVVTPPQDILLPLFKKLSQCIKSPHFQISERTLFLWNNPKIIKLVNQNKQALYPIVIAALQNNTQSHWNFTVHSLSFNVSKLLAEADPRLYAQCTEELTSIEEPAECRRRDDDRWKLFFECR</sequence>
<dbReference type="Pfam" id="PF01603">
    <property type="entry name" value="B56"/>
    <property type="match status" value="1"/>
</dbReference>
<dbReference type="OrthoDB" id="10264446at2759"/>
<dbReference type="RefSeq" id="XP_011133112.1">
    <property type="nucleotide sequence ID" value="XM_011134810.1"/>
</dbReference>
<organism evidence="2 3">
    <name type="scientific">Gregarina niphandrodes</name>
    <name type="common">Septate eugregarine</name>
    <dbReference type="NCBI Taxonomy" id="110365"/>
    <lineage>
        <taxon>Eukaryota</taxon>
        <taxon>Sar</taxon>
        <taxon>Alveolata</taxon>
        <taxon>Apicomplexa</taxon>
        <taxon>Conoidasida</taxon>
        <taxon>Gregarinasina</taxon>
        <taxon>Eugregarinorida</taxon>
        <taxon>Gregarinidae</taxon>
        <taxon>Gregarina</taxon>
    </lineage>
</organism>
<dbReference type="eggNOG" id="KOG2085">
    <property type="taxonomic scope" value="Eukaryota"/>
</dbReference>
<comment type="caution">
    <text evidence="2">The sequence shown here is derived from an EMBL/GenBank/DDBJ whole genome shotgun (WGS) entry which is preliminary data.</text>
</comment>
<evidence type="ECO:0000256" key="1">
    <source>
        <dbReference type="SAM" id="MobiDB-lite"/>
    </source>
</evidence>
<dbReference type="AlphaFoldDB" id="A0A023AYX6"/>
<reference evidence="2" key="1">
    <citation type="submission" date="2013-12" db="EMBL/GenBank/DDBJ databases">
        <authorList>
            <person name="Omoto C.K."/>
            <person name="Sibley D."/>
            <person name="Venepally P."/>
            <person name="Hadjithomas M."/>
            <person name="Karamycheva S."/>
            <person name="Brunk B."/>
            <person name="Roos D."/>
            <person name="Caler E."/>
            <person name="Lorenzi H."/>
        </authorList>
    </citation>
    <scope>NUCLEOTIDE SEQUENCE</scope>
</reference>
<evidence type="ECO:0000313" key="2">
    <source>
        <dbReference type="EMBL" id="EZG43658.1"/>
    </source>
</evidence>
<feature type="compositionally biased region" description="Polar residues" evidence="1">
    <location>
        <begin position="25"/>
        <end position="38"/>
    </location>
</feature>
<dbReference type="PANTHER" id="PTHR10257">
    <property type="entry name" value="SERINE/THREONINE PROTEIN PHOSPHATASE 2A PP2A REGULATORY SUBUNIT B"/>
    <property type="match status" value="1"/>
</dbReference>
<dbReference type="VEuPathDB" id="CryptoDB:GNI_163350"/>
<name>A0A023AYX6_GRENI</name>
<dbReference type="Proteomes" id="UP000019763">
    <property type="component" value="Unassembled WGS sequence"/>
</dbReference>
<dbReference type="GO" id="GO:0007165">
    <property type="term" value="P:signal transduction"/>
    <property type="evidence" value="ECO:0007669"/>
    <property type="project" value="InterPro"/>
</dbReference>
<dbReference type="EMBL" id="AFNH02001218">
    <property type="protein sequence ID" value="EZG43658.1"/>
    <property type="molecule type" value="Genomic_DNA"/>
</dbReference>
<feature type="region of interest" description="Disordered" evidence="1">
    <location>
        <begin position="25"/>
        <end position="49"/>
    </location>
</feature>
<dbReference type="FunFam" id="1.25.10.10:FF:000331">
    <property type="entry name" value="Phosphoprotein phosphatase, putative"/>
    <property type="match status" value="1"/>
</dbReference>
<dbReference type="Gene3D" id="1.25.10.10">
    <property type="entry name" value="Leucine-rich Repeat Variant"/>
    <property type="match status" value="1"/>
</dbReference>
<keyword evidence="3" id="KW-1185">Reference proteome</keyword>
<proteinExistence type="predicted"/>
<dbReference type="InterPro" id="IPR011989">
    <property type="entry name" value="ARM-like"/>
</dbReference>
<gene>
    <name evidence="2" type="ORF">GNI_163350</name>
</gene>
<accession>A0A023AYX6</accession>
<evidence type="ECO:0008006" key="4">
    <source>
        <dbReference type="Google" id="ProtNLM"/>
    </source>
</evidence>
<dbReference type="InterPro" id="IPR016024">
    <property type="entry name" value="ARM-type_fold"/>
</dbReference>
<dbReference type="GeneID" id="22915654"/>
<dbReference type="InterPro" id="IPR002554">
    <property type="entry name" value="PP2A_B56"/>
</dbReference>
<dbReference type="OMA" id="ECSHEYT"/>
<dbReference type="PANTHER" id="PTHR10257:SF3">
    <property type="entry name" value="SERINE_THREONINE-PROTEIN PHOSPHATASE 2A 56 KDA REGULATORY SUBUNIT GAMMA ISOFORM"/>
    <property type="match status" value="1"/>
</dbReference>
<dbReference type="SUPFAM" id="SSF48371">
    <property type="entry name" value="ARM repeat"/>
    <property type="match status" value="1"/>
</dbReference>
<dbReference type="GO" id="GO:0000159">
    <property type="term" value="C:protein phosphatase type 2A complex"/>
    <property type="evidence" value="ECO:0007669"/>
    <property type="project" value="InterPro"/>
</dbReference>